<evidence type="ECO:0000313" key="4">
    <source>
        <dbReference type="EMBL" id="CAK9075582.1"/>
    </source>
</evidence>
<dbReference type="EMBL" id="CAXAMN010023151">
    <property type="protein sequence ID" value="CAK9075582.1"/>
    <property type="molecule type" value="Genomic_DNA"/>
</dbReference>
<protein>
    <recommendedName>
        <fullName evidence="3">Phosphatidic acid phosphatase type 2/haloperoxidase domain-containing protein</fullName>
    </recommendedName>
</protein>
<feature type="region of interest" description="Disordered" evidence="1">
    <location>
        <begin position="206"/>
        <end position="226"/>
    </location>
</feature>
<reference evidence="4 5" key="1">
    <citation type="submission" date="2024-02" db="EMBL/GenBank/DDBJ databases">
        <authorList>
            <person name="Chen Y."/>
            <person name="Shah S."/>
            <person name="Dougan E. K."/>
            <person name="Thang M."/>
            <person name="Chan C."/>
        </authorList>
    </citation>
    <scope>NUCLEOTIDE SEQUENCE [LARGE SCALE GENOMIC DNA]</scope>
</reference>
<name>A0ABP0PHS9_9DINO</name>
<evidence type="ECO:0000259" key="3">
    <source>
        <dbReference type="Pfam" id="PF01569"/>
    </source>
</evidence>
<keyword evidence="2" id="KW-0812">Transmembrane</keyword>
<dbReference type="InterPro" id="IPR036938">
    <property type="entry name" value="PAP2/HPO_sf"/>
</dbReference>
<evidence type="ECO:0000256" key="2">
    <source>
        <dbReference type="SAM" id="Phobius"/>
    </source>
</evidence>
<feature type="transmembrane region" description="Helical" evidence="2">
    <location>
        <begin position="146"/>
        <end position="167"/>
    </location>
</feature>
<dbReference type="SUPFAM" id="SSF48317">
    <property type="entry name" value="Acid phosphatase/Vanadium-dependent haloperoxidase"/>
    <property type="match status" value="1"/>
</dbReference>
<keyword evidence="2" id="KW-0472">Membrane</keyword>
<dbReference type="InterPro" id="IPR000326">
    <property type="entry name" value="PAP2/HPO"/>
</dbReference>
<feature type="transmembrane region" description="Helical" evidence="2">
    <location>
        <begin position="173"/>
        <end position="193"/>
    </location>
</feature>
<keyword evidence="5" id="KW-1185">Reference proteome</keyword>
<feature type="domain" description="Phosphatidic acid phosphatase type 2/haloperoxidase" evidence="3">
    <location>
        <begin position="31"/>
        <end position="192"/>
    </location>
</feature>
<sequence length="226" mass="25325">MPLKNAQRPQVAVVLVDCLIHRGSRHLWILLWLGVLLSVNEAVVKKIVAEPRPGSMMELRGQNGLLEGSCVETCGMPSSHSAISMGWFLLSVLDAMSRTNLRRDQIDLRTFGGDPLVAEQRKWGAFIKNFCSTPWIERTDLSARECISIVVYWFLIMVPVPFMRVVLRDHTESQVVAGSCLGVALAMVCWRGLRVLESRYHTSFRGHQSARSQPPRPSSEVEMGVP</sequence>
<keyword evidence="2" id="KW-1133">Transmembrane helix</keyword>
<comment type="caution">
    <text evidence="4">The sequence shown here is derived from an EMBL/GenBank/DDBJ whole genome shotgun (WGS) entry which is preliminary data.</text>
</comment>
<dbReference type="Pfam" id="PF01569">
    <property type="entry name" value="PAP2"/>
    <property type="match status" value="1"/>
</dbReference>
<dbReference type="Proteomes" id="UP001642484">
    <property type="component" value="Unassembled WGS sequence"/>
</dbReference>
<organism evidence="4 5">
    <name type="scientific">Durusdinium trenchii</name>
    <dbReference type="NCBI Taxonomy" id="1381693"/>
    <lineage>
        <taxon>Eukaryota</taxon>
        <taxon>Sar</taxon>
        <taxon>Alveolata</taxon>
        <taxon>Dinophyceae</taxon>
        <taxon>Suessiales</taxon>
        <taxon>Symbiodiniaceae</taxon>
        <taxon>Durusdinium</taxon>
    </lineage>
</organism>
<evidence type="ECO:0000313" key="5">
    <source>
        <dbReference type="Proteomes" id="UP001642484"/>
    </source>
</evidence>
<evidence type="ECO:0000256" key="1">
    <source>
        <dbReference type="SAM" id="MobiDB-lite"/>
    </source>
</evidence>
<dbReference type="Gene3D" id="1.20.144.10">
    <property type="entry name" value="Phosphatidic acid phosphatase type 2/haloperoxidase"/>
    <property type="match status" value="1"/>
</dbReference>
<gene>
    <name evidence="4" type="ORF">CCMP2556_LOCUS37220</name>
</gene>
<proteinExistence type="predicted"/>
<accession>A0ABP0PHS9</accession>